<keyword evidence="5" id="KW-1185">Reference proteome</keyword>
<dbReference type="RefSeq" id="WP_224124164.1">
    <property type="nucleotide sequence ID" value="NZ_JAIQZJ010000010.1"/>
</dbReference>
<gene>
    <name evidence="4" type="ORF">K8U61_16615</name>
</gene>
<dbReference type="PANTHER" id="PTHR42059">
    <property type="entry name" value="TNT DOMAIN-CONTAINING PROTEIN"/>
    <property type="match status" value="1"/>
</dbReference>
<evidence type="ECO:0000313" key="4">
    <source>
        <dbReference type="EMBL" id="MBZ5739800.1"/>
    </source>
</evidence>
<dbReference type="EMBL" id="JAIQZJ010000010">
    <property type="protein sequence ID" value="MBZ5739800.1"/>
    <property type="molecule type" value="Genomic_DNA"/>
</dbReference>
<accession>A0ABS7UG47</accession>
<dbReference type="Pfam" id="PF25547">
    <property type="entry name" value="WXG100_2"/>
    <property type="match status" value="1"/>
</dbReference>
<feature type="compositionally biased region" description="Polar residues" evidence="1">
    <location>
        <begin position="107"/>
        <end position="116"/>
    </location>
</feature>
<comment type="caution">
    <text evidence="4">The sequence shown here is derived from an EMBL/GenBank/DDBJ whole genome shotgun (WGS) entry which is preliminary data.</text>
</comment>
<reference evidence="4 5" key="1">
    <citation type="submission" date="2021-09" db="EMBL/GenBank/DDBJ databases">
        <title>Whole genome sequence of Nocardioides sp. GBK3QG-3.</title>
        <authorList>
            <person name="Tuo L."/>
        </authorList>
    </citation>
    <scope>NUCLEOTIDE SEQUENCE [LARGE SCALE GENOMIC DNA]</scope>
    <source>
        <strain evidence="4 5">GBK3QG-3</strain>
    </source>
</reference>
<organism evidence="4 5">
    <name type="scientific">Nocardioides mangrovi</name>
    <dbReference type="NCBI Taxonomy" id="2874580"/>
    <lineage>
        <taxon>Bacteria</taxon>
        <taxon>Bacillati</taxon>
        <taxon>Actinomycetota</taxon>
        <taxon>Actinomycetes</taxon>
        <taxon>Propionibacteriales</taxon>
        <taxon>Nocardioidaceae</taxon>
        <taxon>Nocardioides</taxon>
    </lineage>
</organism>
<dbReference type="Proteomes" id="UP000780875">
    <property type="component" value="Unassembled WGS sequence"/>
</dbReference>
<dbReference type="Pfam" id="PF14021">
    <property type="entry name" value="TNT"/>
    <property type="match status" value="1"/>
</dbReference>
<dbReference type="InterPro" id="IPR025331">
    <property type="entry name" value="TNT"/>
</dbReference>
<evidence type="ECO:0000259" key="3">
    <source>
        <dbReference type="Pfam" id="PF25547"/>
    </source>
</evidence>
<evidence type="ECO:0000313" key="5">
    <source>
        <dbReference type="Proteomes" id="UP000780875"/>
    </source>
</evidence>
<evidence type="ECO:0000259" key="2">
    <source>
        <dbReference type="Pfam" id="PF14021"/>
    </source>
</evidence>
<proteinExistence type="predicted"/>
<dbReference type="InterPro" id="IPR053024">
    <property type="entry name" value="Fungal_surface_NADase"/>
</dbReference>
<dbReference type="PANTHER" id="PTHR42059:SF1">
    <property type="entry name" value="TNT DOMAIN-CONTAINING PROTEIN"/>
    <property type="match status" value="1"/>
</dbReference>
<sequence>MRLEVDNGSYTSACSEFYDVNHGVVDLMSSLTGSLGDGGGMAGTDTGGAEFAAQYDEAAASLVQAGCDLGDAMANVANLLNASLVNHDAADHGALVNGPPEGYGNDTGDTNPDHWTSSLSAPAPPSAAGGIGGEPGWWHWIASHLEGLFWPDADTGRLRSVGNAWVDAGSKLATYSWNVDSAAATLQTQRSPEIPDAVATCQDLSSHVTDLADAFTQIGNACSEYADQVDAHHEEIEHELASFIEWTIAIEAGGAILGALTLGIGEGAAQAAEGAEVANAASKVVGILRDLVELARLGAARIGQVVTRSVEIADKIRKILRAKVVRALEVAGVRAAKVDLETLPAWALEEATIPGTRAFEGFTDADRYGGLTKQEFFDKYWDAEKGGWRYPENDGFLGDPSPNSLQVGQRVDRFGPNDGGFYASPAGESYGSRAIPPSSIGRDYHEFEVLKPLPGSVKQGEIAPWFEQPGGGTQYLFDHDIDWYISNGYLKELH</sequence>
<protein>
    <submittedName>
        <fullName evidence="4">TNT domain-containing protein</fullName>
    </submittedName>
</protein>
<feature type="region of interest" description="Disordered" evidence="1">
    <location>
        <begin position="95"/>
        <end position="128"/>
    </location>
</feature>
<dbReference type="InterPro" id="IPR057746">
    <property type="entry name" value="CpnT-like_N"/>
</dbReference>
<feature type="domain" description="TNT" evidence="2">
    <location>
        <begin position="405"/>
        <end position="492"/>
    </location>
</feature>
<evidence type="ECO:0000256" key="1">
    <source>
        <dbReference type="SAM" id="MobiDB-lite"/>
    </source>
</evidence>
<feature type="domain" description="Outer membrane channel protein CpnT-like N-terminal" evidence="3">
    <location>
        <begin position="137"/>
        <end position="260"/>
    </location>
</feature>
<name>A0ABS7UG47_9ACTN</name>